<comment type="caution">
    <text evidence="2">The sequence shown here is derived from an EMBL/GenBank/DDBJ whole genome shotgun (WGS) entry which is preliminary data.</text>
</comment>
<evidence type="ECO:0000313" key="3">
    <source>
        <dbReference type="Proteomes" id="UP001610728"/>
    </source>
</evidence>
<keyword evidence="3" id="KW-1185">Reference proteome</keyword>
<dbReference type="Proteomes" id="UP001610728">
    <property type="component" value="Unassembled WGS sequence"/>
</dbReference>
<feature type="compositionally biased region" description="Acidic residues" evidence="1">
    <location>
        <begin position="486"/>
        <end position="504"/>
    </location>
</feature>
<name>A0ABR4MC09_9PEZI</name>
<feature type="region of interest" description="Disordered" evidence="1">
    <location>
        <begin position="486"/>
        <end position="582"/>
    </location>
</feature>
<accession>A0ABR4MC09</accession>
<dbReference type="InterPro" id="IPR029058">
    <property type="entry name" value="AB_hydrolase_fold"/>
</dbReference>
<evidence type="ECO:0000256" key="1">
    <source>
        <dbReference type="SAM" id="MobiDB-lite"/>
    </source>
</evidence>
<dbReference type="GeneID" id="98120377"/>
<keyword evidence="2" id="KW-0378">Hydrolase</keyword>
<protein>
    <submittedName>
        <fullName evidence="2">Alpha/beta hydrolase fold domain-containing protein</fullName>
    </submittedName>
</protein>
<evidence type="ECO:0000313" key="2">
    <source>
        <dbReference type="EMBL" id="KAL2885810.1"/>
    </source>
</evidence>
<feature type="compositionally biased region" description="Basic residues" evidence="1">
    <location>
        <begin position="638"/>
        <end position="659"/>
    </location>
</feature>
<feature type="region of interest" description="Disordered" evidence="1">
    <location>
        <begin position="626"/>
        <end position="659"/>
    </location>
</feature>
<gene>
    <name evidence="2" type="ORF">HOO65_070272</name>
</gene>
<sequence length="659" mass="75335">MVLPSYLREFPVAIIHYRWSGKTTRIGALSVPMFWPHPMSDISFAYAWLARYLKPPGGKYRRRDFYVYGTKLGAGLAMSLALISCRPHVPVGIRGVAAWDGIYDWTRFLPDHWDNRFSDHDDVNNSQRKVKWKYMTAIALLKKRMPALFSNPGNLFDAYASPVLFFSTSGLIVPETFHKTVYQQYEDKYMPLPASHEEEAMERLRREHDELYGFLDVSYEEERHALHPDPAHHSHMLRRLAAGSPPADPVNLNFPSQESLLEIPETLMIYTSPPEELDLEPIEAPPSDHTGRLTPCDVDPREVVFGPKPAPKKKPPRYRAPIAMPNTFKSHAIILGNFMVRSINEFEVKQREKWREPPEEFEEYLERAQYRVIAADAGPAESNDLEMPAQGQGLLLNWLRPRLLGMEMQNNTELLERSELEKVGPHAEEWEDEIADLIDGGFSEQPDFSEVKGQLEKVSDQAQDYLDNGDDRIELPTETVDEIQEVSSEGLEEDFFNEEGSEGSEEIHENLSGTRAKQEGSAIGSAVADEQAHASQDHRPVEAQTPPDLEKNDVTRLQAEQTLSSDPQASLDMDLSLGDDSQDYNVPLEVEFEILQSLHEQERQERDLVNDDTEVPINTLVSAFERLYDDKEQQHQSPKQHPHRRKPSILRNAQSKHKK</sequence>
<dbReference type="RefSeq" id="XP_070856990.1">
    <property type="nucleotide sequence ID" value="XM_071001289.1"/>
</dbReference>
<dbReference type="SUPFAM" id="SSF53474">
    <property type="entry name" value="alpha/beta-Hydrolases"/>
    <property type="match status" value="1"/>
</dbReference>
<proteinExistence type="predicted"/>
<feature type="compositionally biased region" description="Polar residues" evidence="1">
    <location>
        <begin position="558"/>
        <end position="568"/>
    </location>
</feature>
<feature type="region of interest" description="Disordered" evidence="1">
    <location>
        <begin position="285"/>
        <end position="319"/>
    </location>
</feature>
<feature type="compositionally biased region" description="Basic and acidic residues" evidence="1">
    <location>
        <begin position="530"/>
        <end position="541"/>
    </location>
</feature>
<feature type="compositionally biased region" description="Low complexity" evidence="1">
    <location>
        <begin position="570"/>
        <end position="579"/>
    </location>
</feature>
<dbReference type="Gene3D" id="3.40.50.1820">
    <property type="entry name" value="alpha/beta hydrolase"/>
    <property type="match status" value="1"/>
</dbReference>
<dbReference type="EMBL" id="JABSNW010000007">
    <property type="protein sequence ID" value="KAL2885810.1"/>
    <property type="molecule type" value="Genomic_DNA"/>
</dbReference>
<reference evidence="2 3" key="1">
    <citation type="submission" date="2020-05" db="EMBL/GenBank/DDBJ databases">
        <title>Ceratocystis lukuohia genome.</title>
        <authorList>
            <person name="Harrington T.C."/>
            <person name="Kim K."/>
            <person name="Mayers C.G."/>
        </authorList>
    </citation>
    <scope>NUCLEOTIDE SEQUENCE [LARGE SCALE GENOMIC DNA]</scope>
    <source>
        <strain evidence="2 3">C4212</strain>
    </source>
</reference>
<dbReference type="GO" id="GO:0016787">
    <property type="term" value="F:hydrolase activity"/>
    <property type="evidence" value="ECO:0007669"/>
    <property type="project" value="UniProtKB-KW"/>
</dbReference>
<organism evidence="2 3">
    <name type="scientific">Ceratocystis lukuohia</name>
    <dbReference type="NCBI Taxonomy" id="2019550"/>
    <lineage>
        <taxon>Eukaryota</taxon>
        <taxon>Fungi</taxon>
        <taxon>Dikarya</taxon>
        <taxon>Ascomycota</taxon>
        <taxon>Pezizomycotina</taxon>
        <taxon>Sordariomycetes</taxon>
        <taxon>Hypocreomycetidae</taxon>
        <taxon>Microascales</taxon>
        <taxon>Ceratocystidaceae</taxon>
        <taxon>Ceratocystis</taxon>
    </lineage>
</organism>